<dbReference type="InParanoid" id="A0A1Y2G3Z0"/>
<feature type="compositionally biased region" description="Low complexity" evidence="1">
    <location>
        <begin position="96"/>
        <end position="113"/>
    </location>
</feature>
<comment type="caution">
    <text evidence="4">The sequence shown here is derived from an EMBL/GenBank/DDBJ whole genome shotgun (WGS) entry which is preliminary data.</text>
</comment>
<dbReference type="PANTHER" id="PTHR39460">
    <property type="entry name" value="EXPRESSED PROTEIN"/>
    <property type="match status" value="1"/>
</dbReference>
<protein>
    <recommendedName>
        <fullName evidence="3">DUF7729 domain-containing protein</fullName>
    </recommendedName>
</protein>
<keyword evidence="5" id="KW-1185">Reference proteome</keyword>
<dbReference type="Proteomes" id="UP000193467">
    <property type="component" value="Unassembled WGS sequence"/>
</dbReference>
<feature type="domain" description="DUF7729" evidence="3">
    <location>
        <begin position="180"/>
        <end position="384"/>
    </location>
</feature>
<feature type="region of interest" description="Disordered" evidence="1">
    <location>
        <begin position="71"/>
        <end position="150"/>
    </location>
</feature>
<evidence type="ECO:0000256" key="1">
    <source>
        <dbReference type="SAM" id="MobiDB-lite"/>
    </source>
</evidence>
<dbReference type="InterPro" id="IPR056146">
    <property type="entry name" value="DUF7729"/>
</dbReference>
<proteinExistence type="predicted"/>
<evidence type="ECO:0000313" key="5">
    <source>
        <dbReference type="Proteomes" id="UP000193467"/>
    </source>
</evidence>
<gene>
    <name evidence="4" type="ORF">BCR35DRAFT_298134</name>
</gene>
<name>A0A1Y2G3Z0_9BASI</name>
<evidence type="ECO:0000259" key="3">
    <source>
        <dbReference type="Pfam" id="PF24855"/>
    </source>
</evidence>
<reference evidence="4 5" key="1">
    <citation type="submission" date="2016-07" db="EMBL/GenBank/DDBJ databases">
        <title>Pervasive Adenine N6-methylation of Active Genes in Fungi.</title>
        <authorList>
            <consortium name="DOE Joint Genome Institute"/>
            <person name="Mondo S.J."/>
            <person name="Dannebaum R.O."/>
            <person name="Kuo R.C."/>
            <person name="Labutti K."/>
            <person name="Haridas S."/>
            <person name="Kuo A."/>
            <person name="Salamov A."/>
            <person name="Ahrendt S.R."/>
            <person name="Lipzen A."/>
            <person name="Sullivan W."/>
            <person name="Andreopoulos W.B."/>
            <person name="Clum A."/>
            <person name="Lindquist E."/>
            <person name="Daum C."/>
            <person name="Ramamoorthy G.K."/>
            <person name="Gryganskyi A."/>
            <person name="Culley D."/>
            <person name="Magnuson J.K."/>
            <person name="James T.Y."/>
            <person name="O'Malley M.A."/>
            <person name="Stajich J.E."/>
            <person name="Spatafora J.W."/>
            <person name="Visel A."/>
            <person name="Grigoriev I.V."/>
        </authorList>
    </citation>
    <scope>NUCLEOTIDE SEQUENCE [LARGE SCALE GENOMIC DNA]</scope>
    <source>
        <strain evidence="4 5">62-1032</strain>
    </source>
</reference>
<keyword evidence="2" id="KW-0732">Signal</keyword>
<dbReference type="EMBL" id="MCGR01000001">
    <property type="protein sequence ID" value="ORY92654.1"/>
    <property type="molecule type" value="Genomic_DNA"/>
</dbReference>
<evidence type="ECO:0000256" key="2">
    <source>
        <dbReference type="SAM" id="SignalP"/>
    </source>
</evidence>
<dbReference type="OrthoDB" id="2564812at2759"/>
<sequence length="420" mass="42992">MLASSSTSTSSTAPARPARPRRLARLACLCGIALVALASLPGAEASHLAAASNDDLPEGVQWAMGDGLTTMTSREVDGAGARRSKRAIATSGDDQATTTSSSASRKSAATKRSTTVKEAETTAVRMAANAASVPSEQSGTSTTEGTSGGVGAAIATTTITRTASATSALATSTAVPTGYQLPEAFDSTLGTNFTGTACPSFFATFLADPDFIACAPFSLLISTSSAFFTAERSPYSLLPYVLDASCSASNATCSNLMSQLAVKIRLSNTCGPDLSKGNPLVTEALMGFQNYNLYREAGCQKNNSTGQYCFAQASAESEPDDLYFYYLPEGTSLPSGTTSGCDDCTKGLLQIYSNYATNSTLAISKTYAAGRVLANQACGPTFAPLVAATTSSDAHRKLGVSLLMSLGGLAVGISVVMMGL</sequence>
<dbReference type="PANTHER" id="PTHR39460:SF1">
    <property type="entry name" value="C6 TRANSCRIPTION FACTOR"/>
    <property type="match status" value="1"/>
</dbReference>
<feature type="signal peptide" evidence="2">
    <location>
        <begin position="1"/>
        <end position="45"/>
    </location>
</feature>
<dbReference type="AlphaFoldDB" id="A0A1Y2G3Z0"/>
<feature type="chain" id="PRO_5012643852" description="DUF7729 domain-containing protein" evidence="2">
    <location>
        <begin position="46"/>
        <end position="420"/>
    </location>
</feature>
<organism evidence="4 5">
    <name type="scientific">Leucosporidium creatinivorum</name>
    <dbReference type="NCBI Taxonomy" id="106004"/>
    <lineage>
        <taxon>Eukaryota</taxon>
        <taxon>Fungi</taxon>
        <taxon>Dikarya</taxon>
        <taxon>Basidiomycota</taxon>
        <taxon>Pucciniomycotina</taxon>
        <taxon>Microbotryomycetes</taxon>
        <taxon>Leucosporidiales</taxon>
        <taxon>Leucosporidium</taxon>
    </lineage>
</organism>
<feature type="compositionally biased region" description="Low complexity" evidence="1">
    <location>
        <begin position="135"/>
        <end position="145"/>
    </location>
</feature>
<evidence type="ECO:0000313" key="4">
    <source>
        <dbReference type="EMBL" id="ORY92654.1"/>
    </source>
</evidence>
<accession>A0A1Y2G3Z0</accession>
<dbReference type="Pfam" id="PF24855">
    <property type="entry name" value="DUF7729"/>
    <property type="match status" value="1"/>
</dbReference>